<protein>
    <submittedName>
        <fullName evidence="2">Uncharacterized protein</fullName>
    </submittedName>
</protein>
<dbReference type="Proteomes" id="UP000182894">
    <property type="component" value="Unassembled WGS sequence"/>
</dbReference>
<reference evidence="3" key="1">
    <citation type="submission" date="2016-10" db="EMBL/GenBank/DDBJ databases">
        <authorList>
            <person name="Varghese N."/>
            <person name="Submissions S."/>
        </authorList>
    </citation>
    <scope>NUCLEOTIDE SEQUENCE [LARGE SCALE GENOMIC DNA]</scope>
    <source>
        <strain evidence="3">ATCC 700689</strain>
    </source>
</reference>
<gene>
    <name evidence="2" type="ORF">SAMN05216605_11693</name>
</gene>
<dbReference type="AlphaFoldDB" id="A0A1G8MWQ0"/>
<proteinExistence type="predicted"/>
<dbReference type="STRING" id="89065.SAMN05216605_11693"/>
<accession>A0A1G8MWQ0</accession>
<feature type="region of interest" description="Disordered" evidence="1">
    <location>
        <begin position="73"/>
        <end position="98"/>
    </location>
</feature>
<evidence type="ECO:0000256" key="1">
    <source>
        <dbReference type="SAM" id="MobiDB-lite"/>
    </source>
</evidence>
<dbReference type="EMBL" id="FNCO01000016">
    <property type="protein sequence ID" value="SDI72313.1"/>
    <property type="molecule type" value="Genomic_DNA"/>
</dbReference>
<dbReference type="OrthoDB" id="6892877at2"/>
<feature type="compositionally biased region" description="Polar residues" evidence="1">
    <location>
        <begin position="77"/>
        <end position="86"/>
    </location>
</feature>
<dbReference type="RefSeq" id="WP_074757028.1">
    <property type="nucleotide sequence ID" value="NZ_FNCO01000016.1"/>
</dbReference>
<sequence length="127" mass="14579">MAELRHQVKKPDLYDRLIDRLGLALDMAKTSVRLRNEYPVELELRGLSQAEFQLIEAYLDACPDTKNIVVKEDSLNTKKGSSSTSREPSEPMRAPHPLANVIWLKDQRRAKVSAKLSRYSSSKHFKR</sequence>
<keyword evidence="3" id="KW-1185">Reference proteome</keyword>
<organism evidence="2 3">
    <name type="scientific">Pseudomonas abietaniphila</name>
    <dbReference type="NCBI Taxonomy" id="89065"/>
    <lineage>
        <taxon>Bacteria</taxon>
        <taxon>Pseudomonadati</taxon>
        <taxon>Pseudomonadota</taxon>
        <taxon>Gammaproteobacteria</taxon>
        <taxon>Pseudomonadales</taxon>
        <taxon>Pseudomonadaceae</taxon>
        <taxon>Pseudomonas</taxon>
    </lineage>
</organism>
<name>A0A1G8MWQ0_9PSED</name>
<evidence type="ECO:0000313" key="2">
    <source>
        <dbReference type="EMBL" id="SDI72313.1"/>
    </source>
</evidence>
<evidence type="ECO:0000313" key="3">
    <source>
        <dbReference type="Proteomes" id="UP000182894"/>
    </source>
</evidence>